<evidence type="ECO:0000256" key="1">
    <source>
        <dbReference type="ARBA" id="ARBA00023125"/>
    </source>
</evidence>
<dbReference type="Proteomes" id="UP000187134">
    <property type="component" value="Unassembled WGS sequence"/>
</dbReference>
<dbReference type="GO" id="GO:0003677">
    <property type="term" value="F:DNA binding"/>
    <property type="evidence" value="ECO:0007669"/>
    <property type="project" value="UniProtKB-UniRule"/>
</dbReference>
<reference evidence="5 7" key="3">
    <citation type="submission" date="2016-11" db="EMBL/GenBank/DDBJ databases">
        <title>Paenibacillus species isolates.</title>
        <authorList>
            <person name="Beno S.M."/>
        </authorList>
    </citation>
    <scope>NUCLEOTIDE SEQUENCE [LARGE SCALE GENOMIC DNA]</scope>
    <source>
        <strain evidence="5 7">FSL H8-0246</strain>
    </source>
</reference>
<proteinExistence type="predicted"/>
<feature type="DNA-binding region" description="H-T-H motif" evidence="2">
    <location>
        <begin position="35"/>
        <end position="54"/>
    </location>
</feature>
<evidence type="ECO:0000259" key="3">
    <source>
        <dbReference type="PROSITE" id="PS50977"/>
    </source>
</evidence>
<name>A0A100VKZ4_PAEAM</name>
<dbReference type="EMBL" id="MRTJ01000001">
    <property type="protein sequence ID" value="OMF17916.1"/>
    <property type="molecule type" value="Genomic_DNA"/>
</dbReference>
<dbReference type="Proteomes" id="UP000069697">
    <property type="component" value="Unassembled WGS sequence"/>
</dbReference>
<dbReference type="Pfam" id="PF00440">
    <property type="entry name" value="TetR_N"/>
    <property type="match status" value="1"/>
</dbReference>
<reference evidence="6" key="2">
    <citation type="submission" date="2016-01" db="EMBL/GenBank/DDBJ databases">
        <title>Draft Genome Sequence of Paenibacillus amylolyticus Heshi-A3 that Was Isolated from Fermented Rice Bran with Aging Salted Mackerel, Which Was Named Heshiko as Traditional Fermented Seafood in Japan.</title>
        <authorList>
            <person name="Akuzawa S."/>
            <person name="Nakagawa J."/>
            <person name="Kanekatsu T."/>
            <person name="Kubota E."/>
            <person name="Ohtake R."/>
            <person name="Suzuki T."/>
            <person name="Kanesaki Y."/>
        </authorList>
    </citation>
    <scope>NUCLEOTIDE SEQUENCE [LARGE SCALE GENOMIC DNA]</scope>
    <source>
        <strain evidence="6">Heshi-A3</strain>
    </source>
</reference>
<dbReference type="EMBL" id="BCNV01000001">
    <property type="protein sequence ID" value="GAS81701.1"/>
    <property type="molecule type" value="Genomic_DNA"/>
</dbReference>
<reference evidence="4 6" key="1">
    <citation type="journal article" date="2016" name="Genome Announc.">
        <title>Draft Genome Sequence of Paenibacillus amylolyticus Heshi-A3, Isolated from Fermented Rice Bran in a Japanese Fermented Seafood Dish.</title>
        <authorList>
            <person name="Akuzawa S."/>
            <person name="Nagaoka J."/>
            <person name="Kanekatsu M."/>
            <person name="Kubota E."/>
            <person name="Ohtake R."/>
            <person name="Suzuki T."/>
            <person name="Kanesaki Y."/>
        </authorList>
    </citation>
    <scope>NUCLEOTIDE SEQUENCE [LARGE SCALE GENOMIC DNA]</scope>
    <source>
        <strain evidence="4 6">Heshi-A3</strain>
    </source>
</reference>
<gene>
    <name evidence="5" type="ORF">BK131_08215</name>
    <name evidence="4" type="ORF">PAHA3_1775</name>
</gene>
<keyword evidence="1 2" id="KW-0238">DNA-binding</keyword>
<protein>
    <submittedName>
        <fullName evidence="4">TetR family transcriptional regulator</fullName>
    </submittedName>
</protein>
<evidence type="ECO:0000313" key="4">
    <source>
        <dbReference type="EMBL" id="GAS81701.1"/>
    </source>
</evidence>
<evidence type="ECO:0000313" key="5">
    <source>
        <dbReference type="EMBL" id="OMF17916.1"/>
    </source>
</evidence>
<evidence type="ECO:0000256" key="2">
    <source>
        <dbReference type="PROSITE-ProRule" id="PRU00335"/>
    </source>
</evidence>
<dbReference type="OrthoDB" id="8688418at2"/>
<dbReference type="Gene3D" id="1.10.357.10">
    <property type="entry name" value="Tetracycline Repressor, domain 2"/>
    <property type="match status" value="1"/>
</dbReference>
<dbReference type="InterPro" id="IPR001647">
    <property type="entry name" value="HTH_TetR"/>
</dbReference>
<accession>A0A100VKZ4</accession>
<evidence type="ECO:0000313" key="6">
    <source>
        <dbReference type="Proteomes" id="UP000069697"/>
    </source>
</evidence>
<evidence type="ECO:0000313" key="7">
    <source>
        <dbReference type="Proteomes" id="UP000187134"/>
    </source>
</evidence>
<feature type="domain" description="HTH tetR-type" evidence="3">
    <location>
        <begin position="12"/>
        <end position="72"/>
    </location>
</feature>
<dbReference type="RefSeq" id="WP_062834371.1">
    <property type="nucleotide sequence ID" value="NZ_BCNV01000001.1"/>
</dbReference>
<sequence length="215" mass="24215">MTKRNLRHLKKEATERALAVAAFELTLEHGLDGFTVEDIVHQVGCSRRTFANYFTCKEEAVARGATSVQNTTELEALLTEMPENVSLLDVLYDLIKMQLTTELIGRLHQLLSLSQTYPVLEPHYLGAMHRMQTQAQETLLDLSNGKHDEIYTYLLINAMYGTILPLIDGRLNVLLPGQTITEDTKPGAVTFDQFLETMFGHLRTGFEQANHPHSS</sequence>
<dbReference type="PROSITE" id="PS50977">
    <property type="entry name" value="HTH_TETR_2"/>
    <property type="match status" value="1"/>
</dbReference>
<organism evidence="4 6">
    <name type="scientific">Paenibacillus amylolyticus</name>
    <dbReference type="NCBI Taxonomy" id="1451"/>
    <lineage>
        <taxon>Bacteria</taxon>
        <taxon>Bacillati</taxon>
        <taxon>Bacillota</taxon>
        <taxon>Bacilli</taxon>
        <taxon>Bacillales</taxon>
        <taxon>Paenibacillaceae</taxon>
        <taxon>Paenibacillus</taxon>
    </lineage>
</organism>
<dbReference type="SUPFAM" id="SSF46689">
    <property type="entry name" value="Homeodomain-like"/>
    <property type="match status" value="1"/>
</dbReference>
<dbReference type="InterPro" id="IPR009057">
    <property type="entry name" value="Homeodomain-like_sf"/>
</dbReference>
<dbReference type="AlphaFoldDB" id="A0A100VKZ4"/>
<comment type="caution">
    <text evidence="4">The sequence shown here is derived from an EMBL/GenBank/DDBJ whole genome shotgun (WGS) entry which is preliminary data.</text>
</comment>